<organism evidence="2 3">
    <name type="scientific">Protopolystoma xenopodis</name>
    <dbReference type="NCBI Taxonomy" id="117903"/>
    <lineage>
        <taxon>Eukaryota</taxon>
        <taxon>Metazoa</taxon>
        <taxon>Spiralia</taxon>
        <taxon>Lophotrochozoa</taxon>
        <taxon>Platyhelminthes</taxon>
        <taxon>Monogenea</taxon>
        <taxon>Polyopisthocotylea</taxon>
        <taxon>Polystomatidea</taxon>
        <taxon>Polystomatidae</taxon>
        <taxon>Protopolystoma</taxon>
    </lineage>
</organism>
<evidence type="ECO:0000313" key="2">
    <source>
        <dbReference type="EMBL" id="VEL38124.1"/>
    </source>
</evidence>
<keyword evidence="3" id="KW-1185">Reference proteome</keyword>
<sequence length="81" mass="8930">MKMSISEVPFIRPIDHFAADFYGGWIERIGTSAFVIGCNVFSTSFRDKTTSPNSDGSTPKVPNTKSGCRRFEAQFVGFSQA</sequence>
<reference evidence="2" key="1">
    <citation type="submission" date="2018-11" db="EMBL/GenBank/DDBJ databases">
        <authorList>
            <consortium name="Pathogen Informatics"/>
        </authorList>
    </citation>
    <scope>NUCLEOTIDE SEQUENCE</scope>
</reference>
<dbReference type="AlphaFoldDB" id="A0A448XJG0"/>
<protein>
    <submittedName>
        <fullName evidence="2">Uncharacterized protein</fullName>
    </submittedName>
</protein>
<comment type="caution">
    <text evidence="2">The sequence shown here is derived from an EMBL/GenBank/DDBJ whole genome shotgun (WGS) entry which is preliminary data.</text>
</comment>
<feature type="compositionally biased region" description="Polar residues" evidence="1">
    <location>
        <begin position="46"/>
        <end position="66"/>
    </location>
</feature>
<gene>
    <name evidence="2" type="ORF">PXEA_LOCUS31564</name>
</gene>
<evidence type="ECO:0000313" key="3">
    <source>
        <dbReference type="Proteomes" id="UP000784294"/>
    </source>
</evidence>
<name>A0A448XJG0_9PLAT</name>
<proteinExistence type="predicted"/>
<feature type="region of interest" description="Disordered" evidence="1">
    <location>
        <begin position="46"/>
        <end position="67"/>
    </location>
</feature>
<evidence type="ECO:0000256" key="1">
    <source>
        <dbReference type="SAM" id="MobiDB-lite"/>
    </source>
</evidence>
<accession>A0A448XJG0</accession>
<dbReference type="Proteomes" id="UP000784294">
    <property type="component" value="Unassembled WGS sequence"/>
</dbReference>
<dbReference type="EMBL" id="CAAALY010256959">
    <property type="protein sequence ID" value="VEL38124.1"/>
    <property type="molecule type" value="Genomic_DNA"/>
</dbReference>